<dbReference type="RefSeq" id="WP_066413120.1">
    <property type="nucleotide sequence ID" value="NZ_CP018866.1"/>
</dbReference>
<dbReference type="InterPro" id="IPR011059">
    <property type="entry name" value="Metal-dep_hydrolase_composite"/>
</dbReference>
<protein>
    <submittedName>
        <fullName evidence="2">Amidohydrolase</fullName>
    </submittedName>
</protein>
<evidence type="ECO:0000313" key="2">
    <source>
        <dbReference type="EMBL" id="AST92858.1"/>
    </source>
</evidence>
<keyword evidence="3" id="KW-1185">Reference proteome</keyword>
<dbReference type="SUPFAM" id="SSF51338">
    <property type="entry name" value="Composite domain of metallo-dependent hydrolases"/>
    <property type="match status" value="1"/>
</dbReference>
<proteinExistence type="predicted"/>
<dbReference type="Gene3D" id="3.20.20.140">
    <property type="entry name" value="Metal-dependent hydrolases"/>
    <property type="match status" value="1"/>
</dbReference>
<evidence type="ECO:0000313" key="3">
    <source>
        <dbReference type="Proteomes" id="UP000215224"/>
    </source>
</evidence>
<dbReference type="Pfam" id="PF07969">
    <property type="entry name" value="Amidohydro_3"/>
    <property type="match status" value="1"/>
</dbReference>
<dbReference type="Gene3D" id="2.30.40.10">
    <property type="entry name" value="Urease, subunit C, domain 1"/>
    <property type="match status" value="1"/>
</dbReference>
<evidence type="ECO:0000259" key="1">
    <source>
        <dbReference type="Pfam" id="PF07969"/>
    </source>
</evidence>
<sequence>MGTIWYGGKIYTMLNEGETVEALYVENGFVKDVGSYNNLIKKYSSTIDEKINLQGEVMFPGFTDSHMHLIGHGEKLLRLDLSTFLSPEELLSALKYKVQKTSPNDWVFGEGWNENNFTNRKIFNRGELDEIAPINPMVLSRICRHAILVNSKALSLANITKDTPNPEGGVIVKDGNGEPTGLLLDQAQELVKNIIPKSTQTYLYKALQTSIKDCLSKGLVGSHSEDLAYYGSFHDTYETFKQVIEQDGLHYRVNLLVHHEVVDDMQQEGYRYKESTAFITFGAMKIFADGALGGRTALLSEPYKDAPKSSGVAIHSKEDLFRLVEKARNYHMPIAIHTIGDLAFEYALDAISMFPAPVGEKDRLIHAQILRKELIKRAKLLPVILDIQPRFVASDFPWILERLGEERMEYSYAWKTLLQEGFICAGGSDAPIEPVDPLLGIYAAVSRKAENDPTGKVYGEHEKLTMFEAISLFTKGSAQAVGNEKVQGFIAPGYYADFTVLEDDLFKVEEDQIPHVKVKRTVVNGEVMYEA</sequence>
<dbReference type="InterPro" id="IPR033932">
    <property type="entry name" value="YtcJ-like"/>
</dbReference>
<reference evidence="2 3" key="1">
    <citation type="submission" date="2016-12" db="EMBL/GenBank/DDBJ databases">
        <title>The whole genome sequencing and assembly of Bacillus cohnii DSM 6307T strain.</title>
        <authorList>
            <person name="Lee Y.-J."/>
            <person name="Yi H."/>
            <person name="Bahn Y.-S."/>
            <person name="Kim J.F."/>
            <person name="Lee D.-W."/>
        </authorList>
    </citation>
    <scope>NUCLEOTIDE SEQUENCE [LARGE SCALE GENOMIC DNA]</scope>
    <source>
        <strain evidence="2 3">DSM 6307</strain>
    </source>
</reference>
<organism evidence="2 3">
    <name type="scientific">Sutcliffiella cohnii</name>
    <dbReference type="NCBI Taxonomy" id="33932"/>
    <lineage>
        <taxon>Bacteria</taxon>
        <taxon>Bacillati</taxon>
        <taxon>Bacillota</taxon>
        <taxon>Bacilli</taxon>
        <taxon>Bacillales</taxon>
        <taxon>Bacillaceae</taxon>
        <taxon>Sutcliffiella</taxon>
    </lineage>
</organism>
<gene>
    <name evidence="2" type="ORF">BC6307_16980</name>
</gene>
<dbReference type="InterPro" id="IPR013108">
    <property type="entry name" value="Amidohydro_3"/>
</dbReference>
<accession>A0A223KU36</accession>
<dbReference type="KEGG" id="bcoh:BC6307_16980"/>
<dbReference type="SUPFAM" id="SSF51556">
    <property type="entry name" value="Metallo-dependent hydrolases"/>
    <property type="match status" value="1"/>
</dbReference>
<dbReference type="CDD" id="cd01300">
    <property type="entry name" value="YtcJ_like"/>
    <property type="match status" value="1"/>
</dbReference>
<dbReference type="PANTHER" id="PTHR22642:SF2">
    <property type="entry name" value="PROTEIN LONG AFTER FAR-RED 3"/>
    <property type="match status" value="1"/>
</dbReference>
<keyword evidence="2" id="KW-0378">Hydrolase</keyword>
<feature type="domain" description="Amidohydrolase 3" evidence="1">
    <location>
        <begin position="51"/>
        <end position="529"/>
    </location>
</feature>
<dbReference type="InterPro" id="IPR032466">
    <property type="entry name" value="Metal_Hydrolase"/>
</dbReference>
<dbReference type="GO" id="GO:0016810">
    <property type="term" value="F:hydrolase activity, acting on carbon-nitrogen (but not peptide) bonds"/>
    <property type="evidence" value="ECO:0007669"/>
    <property type="project" value="InterPro"/>
</dbReference>
<name>A0A223KU36_9BACI</name>
<dbReference type="Gene3D" id="3.10.310.70">
    <property type="match status" value="1"/>
</dbReference>
<dbReference type="AlphaFoldDB" id="A0A223KU36"/>
<dbReference type="EMBL" id="CP018866">
    <property type="protein sequence ID" value="AST92858.1"/>
    <property type="molecule type" value="Genomic_DNA"/>
</dbReference>
<dbReference type="PANTHER" id="PTHR22642">
    <property type="entry name" value="IMIDAZOLONEPROPIONASE"/>
    <property type="match status" value="1"/>
</dbReference>
<dbReference type="Proteomes" id="UP000215224">
    <property type="component" value="Chromosome"/>
</dbReference>
<dbReference type="STRING" id="1314751.GCA_001591425_01079"/>